<dbReference type="InterPro" id="IPR029063">
    <property type="entry name" value="SAM-dependent_MTases_sf"/>
</dbReference>
<dbReference type="InterPro" id="IPR013216">
    <property type="entry name" value="Methyltransf_11"/>
</dbReference>
<dbReference type="AlphaFoldDB" id="G7WN64"/>
<evidence type="ECO:0000259" key="1">
    <source>
        <dbReference type="Pfam" id="PF08241"/>
    </source>
</evidence>
<dbReference type="Pfam" id="PF08241">
    <property type="entry name" value="Methyltransf_11"/>
    <property type="match status" value="1"/>
</dbReference>
<keyword evidence="3" id="KW-1185">Reference proteome</keyword>
<accession>G7WN64</accession>
<dbReference type="SUPFAM" id="SSF53335">
    <property type="entry name" value="S-adenosyl-L-methionine-dependent methyltransferases"/>
    <property type="match status" value="1"/>
</dbReference>
<evidence type="ECO:0000313" key="2">
    <source>
        <dbReference type="EMBL" id="AET63920.1"/>
    </source>
</evidence>
<dbReference type="CDD" id="cd02440">
    <property type="entry name" value="AdoMet_MTases"/>
    <property type="match status" value="1"/>
</dbReference>
<dbReference type="STRING" id="1110509.Mhar_0539"/>
<dbReference type="Proteomes" id="UP000005877">
    <property type="component" value="Chromosome"/>
</dbReference>
<gene>
    <name evidence="2" type="ordered locus">Mhar_0539</name>
</gene>
<keyword evidence="2" id="KW-0808">Transferase</keyword>
<feature type="domain" description="Methyltransferase type 11" evidence="1">
    <location>
        <begin position="69"/>
        <end position="128"/>
    </location>
</feature>
<dbReference type="HOGENOM" id="CLU_082091_0_0_2"/>
<name>G7WN64_METH6</name>
<keyword evidence="2" id="KW-0489">Methyltransferase</keyword>
<dbReference type="GO" id="GO:0032259">
    <property type="term" value="P:methylation"/>
    <property type="evidence" value="ECO:0007669"/>
    <property type="project" value="UniProtKB-KW"/>
</dbReference>
<dbReference type="PATRIC" id="fig|1110509.7.peg.598"/>
<dbReference type="OrthoDB" id="142412at2157"/>
<proteinExistence type="predicted"/>
<evidence type="ECO:0000313" key="3">
    <source>
        <dbReference type="Proteomes" id="UP000005877"/>
    </source>
</evidence>
<dbReference type="GO" id="GO:0008757">
    <property type="term" value="F:S-adenosylmethionine-dependent methyltransferase activity"/>
    <property type="evidence" value="ECO:0007669"/>
    <property type="project" value="InterPro"/>
</dbReference>
<sequence>MGKNLKKMFDVSRDNSAVMKVRRQRIALFRDLAAPLPKPLKLIDVGGTELFWEKMGFADDPDYEITILNLSRTDSHHSNIRLVAGDARDMRGFADGAFDVAFSNSVIEHVGGPSEQRRMAREVMRVGRRYFVQTPNWSFPLEPHFLFPGFQFFPLALKVFLIQRFSLGWYPKIPDREEALAAANSVRLLKRREVEELFSGGTIREEKIFGITSSFIVYGGW</sequence>
<dbReference type="KEGG" id="mhi:Mhar_0539"/>
<organism evidence="2 3">
    <name type="scientific">Methanothrix harundinacea (strain 6Ac)</name>
    <name type="common">Methanosaeta harundinacea</name>
    <dbReference type="NCBI Taxonomy" id="1110509"/>
    <lineage>
        <taxon>Archaea</taxon>
        <taxon>Methanobacteriati</taxon>
        <taxon>Methanobacteriota</taxon>
        <taxon>Stenosarchaea group</taxon>
        <taxon>Methanomicrobia</taxon>
        <taxon>Methanotrichales</taxon>
        <taxon>Methanotrichaceae</taxon>
        <taxon>Methanothrix</taxon>
    </lineage>
</organism>
<reference evidence="2 3" key="1">
    <citation type="journal article" date="2012" name="PLoS ONE">
        <title>The genome characteristics and predicted function of methyl-group oxidation pathway in the obligate aceticlastic methanogens, Methanosaeta spp.</title>
        <authorList>
            <person name="Zhu J."/>
            <person name="Zheng H."/>
            <person name="Ai G."/>
            <person name="Zhang G."/>
            <person name="Liu D."/>
            <person name="Liu X."/>
            <person name="Dong X."/>
        </authorList>
    </citation>
    <scope>NUCLEOTIDE SEQUENCE [LARGE SCALE GENOMIC DNA]</scope>
    <source>
        <strain evidence="2 3">6Ac</strain>
    </source>
</reference>
<protein>
    <submittedName>
        <fullName evidence="2">Methyltransferase type 11</fullName>
    </submittedName>
</protein>
<dbReference type="EMBL" id="CP003117">
    <property type="protein sequence ID" value="AET63920.1"/>
    <property type="molecule type" value="Genomic_DNA"/>
</dbReference>
<dbReference type="Gene3D" id="3.40.50.150">
    <property type="entry name" value="Vaccinia Virus protein VP39"/>
    <property type="match status" value="1"/>
</dbReference>